<sequence length="352" mass="38281">MGGQKNSLTDWPDNLKDVIDWFLRVAEMDQGGSGLGNKDNVKKAVSHLTGFTEATKGLGTFHIEGLFSSVAGALQHLIGYDGTYQLEGKGIGRKDQYTSTYPKSAKWDGGWNAGATEANKVAIIFLGSMPILYFFVTYLYWKCKQDSAYGGWDTQTLNTNTSGLNNFMLQMEFTTSQLSSIKGSEIAKLFENHSKGFDGLNGVDKSQHSFEDFLKKLTGKHGETKITNAMQCPLYTLYRAAKAYLESKFQNHSAVEGEDNLNEIQNRLLKFKTSCSRSHELSDEFVKFLNEIKLNTSVTSTPVENASQLSSSAGAASGSVLGTAALGGTAAALATDVGGITTTLKSFIPIFR</sequence>
<organism evidence="2 3">
    <name type="scientific">Babesia caballi</name>
    <dbReference type="NCBI Taxonomy" id="5871"/>
    <lineage>
        <taxon>Eukaryota</taxon>
        <taxon>Sar</taxon>
        <taxon>Alveolata</taxon>
        <taxon>Apicomplexa</taxon>
        <taxon>Aconoidasida</taxon>
        <taxon>Piroplasmida</taxon>
        <taxon>Babesiidae</taxon>
        <taxon>Babesia</taxon>
    </lineage>
</organism>
<keyword evidence="1" id="KW-1133">Transmembrane helix</keyword>
<dbReference type="AlphaFoldDB" id="A0AAV4LZC2"/>
<gene>
    <name evidence="2" type="ORF">BcabD6B2_45080</name>
</gene>
<evidence type="ECO:0000256" key="1">
    <source>
        <dbReference type="SAM" id="Phobius"/>
    </source>
</evidence>
<dbReference type="RefSeq" id="XP_067717142.1">
    <property type="nucleotide sequence ID" value="XM_067861041.1"/>
</dbReference>
<keyword evidence="1" id="KW-0812">Transmembrane</keyword>
<dbReference type="GeneID" id="94196554"/>
<feature type="transmembrane region" description="Helical" evidence="1">
    <location>
        <begin position="121"/>
        <end position="141"/>
    </location>
</feature>
<evidence type="ECO:0000313" key="2">
    <source>
        <dbReference type="EMBL" id="GIX65073.1"/>
    </source>
</evidence>
<reference evidence="2 3" key="1">
    <citation type="submission" date="2021-06" db="EMBL/GenBank/DDBJ databases">
        <title>Genome sequence of Babesia caballi.</title>
        <authorList>
            <person name="Yamagishi J."/>
            <person name="Kidaka T."/>
            <person name="Ochi A."/>
        </authorList>
    </citation>
    <scope>NUCLEOTIDE SEQUENCE [LARGE SCALE GENOMIC DNA]</scope>
    <source>
        <strain evidence="2">USDA-D6B2</strain>
    </source>
</reference>
<protein>
    <submittedName>
        <fullName evidence="2">Variant erythrocyte surface antigen-1 family protein</fullName>
    </submittedName>
</protein>
<dbReference type="EMBL" id="BPLF01000004">
    <property type="protein sequence ID" value="GIX65073.1"/>
    <property type="molecule type" value="Genomic_DNA"/>
</dbReference>
<evidence type="ECO:0000313" key="3">
    <source>
        <dbReference type="Proteomes" id="UP001497744"/>
    </source>
</evidence>
<keyword evidence="1" id="KW-0472">Membrane</keyword>
<accession>A0AAV4LZC2</accession>
<keyword evidence="3" id="KW-1185">Reference proteome</keyword>
<dbReference type="Proteomes" id="UP001497744">
    <property type="component" value="Unassembled WGS sequence"/>
</dbReference>
<comment type="caution">
    <text evidence="2">The sequence shown here is derived from an EMBL/GenBank/DDBJ whole genome shotgun (WGS) entry which is preliminary data.</text>
</comment>
<proteinExistence type="predicted"/>
<name>A0AAV4LZC2_BABCB</name>